<dbReference type="SUPFAM" id="SSF56672">
    <property type="entry name" value="DNA/RNA polymerases"/>
    <property type="match status" value="1"/>
</dbReference>
<evidence type="ECO:0000256" key="5">
    <source>
        <dbReference type="ARBA" id="ARBA00022801"/>
    </source>
</evidence>
<evidence type="ECO:0000256" key="4">
    <source>
        <dbReference type="ARBA" id="ARBA00022759"/>
    </source>
</evidence>
<accession>W2PA14</accession>
<dbReference type="GO" id="GO:0016787">
    <property type="term" value="F:hydrolase activity"/>
    <property type="evidence" value="ECO:0007669"/>
    <property type="project" value="UniProtKB-KW"/>
</dbReference>
<keyword evidence="5" id="KW-0378">Hydrolase</keyword>
<feature type="compositionally biased region" description="Polar residues" evidence="7">
    <location>
        <begin position="447"/>
        <end position="463"/>
    </location>
</feature>
<evidence type="ECO:0000256" key="2">
    <source>
        <dbReference type="ARBA" id="ARBA00022695"/>
    </source>
</evidence>
<feature type="compositionally biased region" description="Acidic residues" evidence="7">
    <location>
        <begin position="51"/>
        <end position="77"/>
    </location>
</feature>
<dbReference type="GO" id="GO:0004519">
    <property type="term" value="F:endonuclease activity"/>
    <property type="evidence" value="ECO:0007669"/>
    <property type="project" value="UniProtKB-KW"/>
</dbReference>
<feature type="compositionally biased region" description="Low complexity" evidence="7">
    <location>
        <begin position="82"/>
        <end position="112"/>
    </location>
</feature>
<feature type="region of interest" description="Disordered" evidence="7">
    <location>
        <begin position="1"/>
        <end position="144"/>
    </location>
</feature>
<feature type="compositionally biased region" description="Basic residues" evidence="7">
    <location>
        <begin position="122"/>
        <end position="134"/>
    </location>
</feature>
<evidence type="ECO:0000313" key="10">
    <source>
        <dbReference type="Proteomes" id="UP000018817"/>
    </source>
</evidence>
<reference evidence="9 10" key="2">
    <citation type="submission" date="2013-11" db="EMBL/GenBank/DDBJ databases">
        <title>The Genome Sequence of Phytophthora parasitica INRA-310.</title>
        <authorList>
            <consortium name="The Broad Institute Genomics Platform"/>
            <person name="Russ C."/>
            <person name="Tyler B."/>
            <person name="Panabieres F."/>
            <person name="Shan W."/>
            <person name="Tripathy S."/>
            <person name="Grunwald N."/>
            <person name="Machado M."/>
            <person name="Johnson C.S."/>
            <person name="Arredondo F."/>
            <person name="Hong C."/>
            <person name="Coffey M."/>
            <person name="Young S.K."/>
            <person name="Zeng Q."/>
            <person name="Gargeya S."/>
            <person name="Fitzgerald M."/>
            <person name="Abouelleil A."/>
            <person name="Alvarado L."/>
            <person name="Chapman S.B."/>
            <person name="Gainer-Dewar J."/>
            <person name="Goldberg J."/>
            <person name="Griggs A."/>
            <person name="Gujja S."/>
            <person name="Hansen M."/>
            <person name="Howarth C."/>
            <person name="Imamovic A."/>
            <person name="Ireland A."/>
            <person name="Larimer J."/>
            <person name="McCowan C."/>
            <person name="Murphy C."/>
            <person name="Pearson M."/>
            <person name="Poon T.W."/>
            <person name="Priest M."/>
            <person name="Roberts A."/>
            <person name="Saif S."/>
            <person name="Shea T."/>
            <person name="Sykes S."/>
            <person name="Wortman J."/>
            <person name="Nusbaum C."/>
            <person name="Birren B."/>
        </authorList>
    </citation>
    <scope>NUCLEOTIDE SEQUENCE [LARGE SCALE GENOMIC DNA]</scope>
    <source>
        <strain evidence="9 10">INRA-310</strain>
    </source>
</reference>
<feature type="non-terminal residue" evidence="9">
    <location>
        <position position="592"/>
    </location>
</feature>
<keyword evidence="6" id="KW-0695">RNA-directed DNA polymerase</keyword>
<dbReference type="RefSeq" id="XP_008917032.1">
    <property type="nucleotide sequence ID" value="XM_008918784.1"/>
</dbReference>
<reference evidence="10" key="1">
    <citation type="submission" date="2011-12" db="EMBL/GenBank/DDBJ databases">
        <authorList>
            <consortium name="The Broad Institute Genome Sequencing Platform"/>
            <person name="Russ C."/>
            <person name="Tyler B."/>
            <person name="Panabieres F."/>
            <person name="Shan W."/>
            <person name="Tripathy S."/>
            <person name="Grunwald N."/>
            <person name="Machado M."/>
            <person name="Young S.K."/>
            <person name="Zeng Q."/>
            <person name="Gargeya S."/>
            <person name="Fitzgerald M."/>
            <person name="Haas B."/>
            <person name="Abouelleil A."/>
            <person name="Alvarado L."/>
            <person name="Arachchi H.M."/>
            <person name="Berlin A."/>
            <person name="Chapman S.B."/>
            <person name="Gearin G."/>
            <person name="Goldberg J."/>
            <person name="Griggs A."/>
            <person name="Gujja S."/>
            <person name="Hansen M."/>
            <person name="Heiman D."/>
            <person name="Howarth C."/>
            <person name="Larimer J."/>
            <person name="Lui A."/>
            <person name="MacDonald P.J.P."/>
            <person name="McCowen C."/>
            <person name="Montmayeur A."/>
            <person name="Murphy C."/>
            <person name="Neiman D."/>
            <person name="Pearson M."/>
            <person name="Priest M."/>
            <person name="Roberts A."/>
            <person name="Saif S."/>
            <person name="Shea T."/>
            <person name="Sisk P."/>
            <person name="Stolte C."/>
            <person name="Sykes S."/>
            <person name="Wortman J."/>
            <person name="Nusbaum C."/>
            <person name="Birren B."/>
        </authorList>
    </citation>
    <scope>NUCLEOTIDE SEQUENCE [LARGE SCALE GENOMIC DNA]</scope>
    <source>
        <strain evidence="10">INRA-310</strain>
    </source>
</reference>
<evidence type="ECO:0000259" key="8">
    <source>
        <dbReference type="Pfam" id="PF17917"/>
    </source>
</evidence>
<protein>
    <recommendedName>
        <fullName evidence="8">Reverse transcriptase RNase H-like domain-containing protein</fullName>
    </recommendedName>
</protein>
<dbReference type="VEuPathDB" id="FungiDB:PPTG_20147"/>
<keyword evidence="1" id="KW-0808">Transferase</keyword>
<dbReference type="PANTHER" id="PTHR37984:SF5">
    <property type="entry name" value="PROTEIN NYNRIN-LIKE"/>
    <property type="match status" value="1"/>
</dbReference>
<evidence type="ECO:0000256" key="6">
    <source>
        <dbReference type="ARBA" id="ARBA00022918"/>
    </source>
</evidence>
<dbReference type="PANTHER" id="PTHR37984">
    <property type="entry name" value="PROTEIN CBG26694"/>
    <property type="match status" value="1"/>
</dbReference>
<dbReference type="Pfam" id="PF17917">
    <property type="entry name" value="RT_RNaseH"/>
    <property type="match status" value="1"/>
</dbReference>
<feature type="region of interest" description="Disordered" evidence="7">
    <location>
        <begin position="388"/>
        <end position="529"/>
    </location>
</feature>
<dbReference type="CDD" id="cd09274">
    <property type="entry name" value="RNase_HI_RT_Ty3"/>
    <property type="match status" value="1"/>
</dbReference>
<feature type="compositionally biased region" description="Basic and acidic residues" evidence="7">
    <location>
        <begin position="135"/>
        <end position="144"/>
    </location>
</feature>
<feature type="compositionally biased region" description="Basic and acidic residues" evidence="7">
    <location>
        <begin position="20"/>
        <end position="30"/>
    </location>
</feature>
<feature type="domain" description="Reverse transcriptase RNase H-like" evidence="8">
    <location>
        <begin position="259"/>
        <end position="307"/>
    </location>
</feature>
<dbReference type="EMBL" id="KI669869">
    <property type="protein sequence ID" value="ETM97671.1"/>
    <property type="molecule type" value="Genomic_DNA"/>
</dbReference>
<keyword evidence="2" id="KW-0548">Nucleotidyltransferase</keyword>
<dbReference type="GO" id="GO:0003964">
    <property type="term" value="F:RNA-directed DNA polymerase activity"/>
    <property type="evidence" value="ECO:0007669"/>
    <property type="project" value="UniProtKB-KW"/>
</dbReference>
<dbReference type="STRING" id="761204.W2PA14"/>
<dbReference type="Proteomes" id="UP000018817">
    <property type="component" value="Unassembled WGS sequence"/>
</dbReference>
<sequence length="592" mass="62590">MALMTTVDGAMDDDTAVLWRYERHPGHQDDSDSDGEGQAARRMASAAAADPSDDDGGDDNSDGADGDGDDDNDDADSEGLPSSNAGSDESDSSSSGDESSGASDDEGSFSSESDSDREQRRRDRRGRRVRRGRRNERERRERHERPALREVVGKNKVSERVLLALFYRCLDKTTKKLVQQPLKPKMLERAVAKATKIDDPMDNVAQGMQNIGQAWATAPGRYLIPMAGTTGQTMVIPGIGGTGLPAGMVGVSQMTTTDVVWFIKLFRPNLYGRKFTIVSDYAALKWLMSSPNLTGKLHRWALALQEFEFGVEYGPGSTNVVADALSRAPVKMASAVGRRRRAKQRAAADKTASAINDVVGVMNEMSVASEASVAPDGSTSVAASVSSAAAKDASDPLGTEDGSVVSATPDERPSGAPDDGQALSRHEPHGEPAVAETTGEDSVGAQLATTEIASDNLDTTEATGATGPLTRAARRRLEATRATETTLRAASSGATIESNDGANGEPDVPVWTQKASGAGLGDDGDGVDNPKSVTSDLNNDTYGSACQLDAPNMPYNTYLTLVKKRGTFIMVGIPNDDAKISPMLVVAKGITW</sequence>
<dbReference type="GeneID" id="20188790"/>
<keyword evidence="4" id="KW-0255">Endonuclease</keyword>
<gene>
    <name evidence="9" type="ORF">PPTG_20147</name>
</gene>
<evidence type="ECO:0000256" key="7">
    <source>
        <dbReference type="SAM" id="MobiDB-lite"/>
    </source>
</evidence>
<dbReference type="InterPro" id="IPR041373">
    <property type="entry name" value="RT_RNaseH"/>
</dbReference>
<organism evidence="9 10">
    <name type="scientific">Phytophthora nicotianae (strain INRA-310)</name>
    <name type="common">Phytophthora parasitica</name>
    <dbReference type="NCBI Taxonomy" id="761204"/>
    <lineage>
        <taxon>Eukaryota</taxon>
        <taxon>Sar</taxon>
        <taxon>Stramenopiles</taxon>
        <taxon>Oomycota</taxon>
        <taxon>Peronosporomycetes</taxon>
        <taxon>Peronosporales</taxon>
        <taxon>Peronosporaceae</taxon>
        <taxon>Phytophthora</taxon>
    </lineage>
</organism>
<feature type="compositionally biased region" description="Polar residues" evidence="7">
    <location>
        <begin position="492"/>
        <end position="501"/>
    </location>
</feature>
<keyword evidence="3" id="KW-0540">Nuclease</keyword>
<evidence type="ECO:0000313" key="9">
    <source>
        <dbReference type="EMBL" id="ETM97671.1"/>
    </source>
</evidence>
<evidence type="ECO:0000256" key="3">
    <source>
        <dbReference type="ARBA" id="ARBA00022722"/>
    </source>
</evidence>
<evidence type="ECO:0000256" key="1">
    <source>
        <dbReference type="ARBA" id="ARBA00022679"/>
    </source>
</evidence>
<dbReference type="InterPro" id="IPR050951">
    <property type="entry name" value="Retrovirus_Pol_polyprotein"/>
</dbReference>
<dbReference type="InterPro" id="IPR043502">
    <property type="entry name" value="DNA/RNA_pol_sf"/>
</dbReference>
<proteinExistence type="predicted"/>
<dbReference type="AlphaFoldDB" id="W2PA14"/>
<name>W2PA14_PHYN3</name>